<protein>
    <submittedName>
        <fullName evidence="2">Nudix hydrolase</fullName>
    </submittedName>
</protein>
<dbReference type="Proteomes" id="UP001208567">
    <property type="component" value="Unassembled WGS sequence"/>
</dbReference>
<reference evidence="2 3" key="1">
    <citation type="journal article" date="2024" name="Int. J. Syst. Evol. Microbiol.">
        <title>Clostridium omnivorum sp. nov., isolated from anoxic soil under the treatment of reductive soil disinfestation.</title>
        <authorList>
            <person name="Ueki A."/>
            <person name="Tonouchi A."/>
            <person name="Kaku N."/>
            <person name="Honma S."/>
            <person name="Ueki K."/>
        </authorList>
    </citation>
    <scope>NUCLEOTIDE SEQUENCE [LARGE SCALE GENOMIC DNA]</scope>
    <source>
        <strain evidence="2 3">E14</strain>
    </source>
</reference>
<dbReference type="PANTHER" id="PTHR10885">
    <property type="entry name" value="ISOPENTENYL-DIPHOSPHATE DELTA-ISOMERASE"/>
    <property type="match status" value="1"/>
</dbReference>
<dbReference type="PANTHER" id="PTHR10885:SF0">
    <property type="entry name" value="ISOPENTENYL-DIPHOSPHATE DELTA-ISOMERASE"/>
    <property type="match status" value="1"/>
</dbReference>
<keyword evidence="3" id="KW-1185">Reference proteome</keyword>
<feature type="domain" description="Nudix hydrolase" evidence="1">
    <location>
        <begin position="28"/>
        <end position="167"/>
    </location>
</feature>
<dbReference type="InterPro" id="IPR015797">
    <property type="entry name" value="NUDIX_hydrolase-like_dom_sf"/>
</dbReference>
<dbReference type="PROSITE" id="PS51462">
    <property type="entry name" value="NUDIX"/>
    <property type="match status" value="1"/>
</dbReference>
<name>A0ABQ5N0Z0_9CLOT</name>
<dbReference type="EMBL" id="BRXR01000001">
    <property type="protein sequence ID" value="GLC28868.1"/>
    <property type="molecule type" value="Genomic_DNA"/>
</dbReference>
<proteinExistence type="predicted"/>
<evidence type="ECO:0000313" key="2">
    <source>
        <dbReference type="EMBL" id="GLC28868.1"/>
    </source>
</evidence>
<comment type="caution">
    <text evidence="2">The sequence shown here is derived from an EMBL/GenBank/DDBJ whole genome shotgun (WGS) entry which is preliminary data.</text>
</comment>
<sequence>MEEYLDTFNEDEECIGKAPRSEVHRMGYWHRTFQCWFTFEENGKQYLLFQKRCENKDTYPLLFDITSAGHLSTGEDLQQGVREIKEELGVDIEFNELLPIGIVKQKKIEINLKDYEFAHVFLFRSKNKITDYKLQKEELTALVKLELKSAIELFNNKVNKVKLVGITFDGNNDYKDAEFEATKESFVPHGDKYYNLVFSAAEKLLSQKNI</sequence>
<dbReference type="SUPFAM" id="SSF55811">
    <property type="entry name" value="Nudix"/>
    <property type="match status" value="1"/>
</dbReference>
<dbReference type="RefSeq" id="WP_264848138.1">
    <property type="nucleotide sequence ID" value="NZ_BRXR01000001.1"/>
</dbReference>
<evidence type="ECO:0000259" key="1">
    <source>
        <dbReference type="PROSITE" id="PS51462"/>
    </source>
</evidence>
<evidence type="ECO:0000313" key="3">
    <source>
        <dbReference type="Proteomes" id="UP001208567"/>
    </source>
</evidence>
<dbReference type="GO" id="GO:0016787">
    <property type="term" value="F:hydrolase activity"/>
    <property type="evidence" value="ECO:0007669"/>
    <property type="project" value="UniProtKB-KW"/>
</dbReference>
<dbReference type="InterPro" id="IPR000086">
    <property type="entry name" value="NUDIX_hydrolase_dom"/>
</dbReference>
<gene>
    <name evidence="2" type="ORF">bsdE14_02780</name>
</gene>
<dbReference type="CDD" id="cd04692">
    <property type="entry name" value="NUDIX_Hydrolase"/>
    <property type="match status" value="1"/>
</dbReference>
<keyword evidence="2" id="KW-0378">Hydrolase</keyword>
<dbReference type="Pfam" id="PF00293">
    <property type="entry name" value="NUDIX"/>
    <property type="match status" value="1"/>
</dbReference>
<organism evidence="2 3">
    <name type="scientific">Clostridium omnivorum</name>
    <dbReference type="NCBI Taxonomy" id="1604902"/>
    <lineage>
        <taxon>Bacteria</taxon>
        <taxon>Bacillati</taxon>
        <taxon>Bacillota</taxon>
        <taxon>Clostridia</taxon>
        <taxon>Eubacteriales</taxon>
        <taxon>Clostridiaceae</taxon>
        <taxon>Clostridium</taxon>
    </lineage>
</organism>
<accession>A0ABQ5N0Z0</accession>
<dbReference type="Gene3D" id="3.90.79.10">
    <property type="entry name" value="Nucleoside Triphosphate Pyrophosphohydrolase"/>
    <property type="match status" value="1"/>
</dbReference>